<accession>A0A2U8I7Z2</accession>
<name>A0A2U8I7Z2_9GAMM</name>
<dbReference type="EMBL" id="CP021659">
    <property type="protein sequence ID" value="AWK14074.1"/>
    <property type="molecule type" value="Genomic_DNA"/>
</dbReference>
<proteinExistence type="predicted"/>
<evidence type="ECO:0000313" key="2">
    <source>
        <dbReference type="EMBL" id="AWK14074.1"/>
    </source>
</evidence>
<dbReference type="RefSeq" id="WP_119797195.1">
    <property type="nucleotide sequence ID" value="NZ_CP021659.1"/>
</dbReference>
<organism evidence="2 3">
    <name type="scientific">Candidatus Fukatsuia symbiotica</name>
    <dbReference type="NCBI Taxonomy" id="1878942"/>
    <lineage>
        <taxon>Bacteria</taxon>
        <taxon>Pseudomonadati</taxon>
        <taxon>Pseudomonadota</taxon>
        <taxon>Gammaproteobacteria</taxon>
        <taxon>Enterobacterales</taxon>
        <taxon>Yersiniaceae</taxon>
        <taxon>Candidatus Fukatsuia</taxon>
    </lineage>
</organism>
<dbReference type="Proteomes" id="UP000261875">
    <property type="component" value="Chromosome"/>
</dbReference>
<reference evidence="2 3" key="1">
    <citation type="submission" date="2017-05" db="EMBL/GenBank/DDBJ databases">
        <title>Genome sequence of Candidatus Fukatsuia symbiotica and Candidatus Hamiltonella defensa from Acyrthosiphon pisum strain 5D.</title>
        <authorList>
            <person name="Patel V.A."/>
            <person name="Chevignon G."/>
            <person name="Russell J.A."/>
            <person name="Oliver K.M."/>
        </authorList>
    </citation>
    <scope>NUCLEOTIDE SEQUENCE [LARGE SCALE GENOMIC DNA]</scope>
    <source>
        <strain evidence="2 3">5D</strain>
    </source>
</reference>
<dbReference type="KEGG" id="fsm:CCS41_05600"/>
<keyword evidence="3" id="KW-1185">Reference proteome</keyword>
<dbReference type="EMBL" id="CP021659">
    <property type="protein sequence ID" value="AWK13704.1"/>
    <property type="molecule type" value="Genomic_DNA"/>
</dbReference>
<dbReference type="AlphaFoldDB" id="A0A2U8I7Z2"/>
<gene>
    <name evidence="1" type="ORF">CCS41_03155</name>
    <name evidence="2" type="ORF">CCS41_05600</name>
</gene>
<evidence type="ECO:0000313" key="1">
    <source>
        <dbReference type="EMBL" id="AWK13704.1"/>
    </source>
</evidence>
<evidence type="ECO:0000313" key="3">
    <source>
        <dbReference type="Proteomes" id="UP000261875"/>
    </source>
</evidence>
<sequence>MATFHRDHPSVVNGIRLPIKMQMIACNLINIIRKLNDKAYSSDQTNYTVQKEIKLKALTTEEVIQLLVVDNFKSEYFLSLGAETLTIIVKELSRRSEEISSTIFTNNNNENTQIYPCLPTDYQTSATDVPAFHKGFVGSSTHGDYRYHPYSRSLRFVSQVANPHTHDLQTSSLYTVETTTPKQNESGNMVSKTLDEPFKGLSKVQELEQCKKDRISSMALKILDIKKQSLCQGNTKQVLPREAVLTEDNINNVINKLLANNLDPKELLPLGSDKLNTIFLELAKRGGKEPSVLCKEFENYLTSRSSRDELIAELPKGQDEEQILSQKIPKMNESLNAYSLEEQFSILKDWSQEIIKCQDGRNLDIITSPTLFKLFFCKLTEKNIPSFTKMAFYLGVSREKENSAEILFHSYNSGQFYI</sequence>
<protein>
    <submittedName>
        <fullName evidence="2">Uncharacterized protein</fullName>
    </submittedName>
</protein>
<dbReference type="KEGG" id="fsm:CCS41_03155"/>